<dbReference type="Proteomes" id="UP000239462">
    <property type="component" value="Chromosome"/>
</dbReference>
<proteinExistence type="predicted"/>
<keyword evidence="2" id="KW-0378">Hydrolase</keyword>
<dbReference type="EMBL" id="JACHED010000001">
    <property type="protein sequence ID" value="MBB6496649.1"/>
    <property type="molecule type" value="Genomic_DNA"/>
</dbReference>
<dbReference type="Gene3D" id="2.30.40.10">
    <property type="entry name" value="Urease, subunit C, domain 1"/>
    <property type="match status" value="1"/>
</dbReference>
<dbReference type="EMBL" id="CP026606">
    <property type="protein sequence ID" value="AVB76837.1"/>
    <property type="molecule type" value="Genomic_DNA"/>
</dbReference>
<dbReference type="InterPro" id="IPR032466">
    <property type="entry name" value="Metal_Hydrolase"/>
</dbReference>
<evidence type="ECO:0000313" key="3">
    <source>
        <dbReference type="EMBL" id="MBA2863347.1"/>
    </source>
</evidence>
<name>A0A2L1CBV0_METMI</name>
<sequence length="372" mass="41364">MVYLNSNFLYGDDFEPKKGTLVIEDEIIKGFTSEHHSNVLNYKGLVIPPLINSHTHIGDNSIKDIGIGKSLDELVKPPNGLKHKFLNTCSEKELVQGMSEGLYDLENNGIKAFCDFRENGLNGINSLKSAFEDSNVSIKPIILGRPTQREENLLKDEISIILDNCDGLGLSGSNEYSDQELKFICKLVNKKILSIHANEHKGSVQYSKEKYGISEIERLINLNIKPDFLIHATHSSSDDLSLLNENKIPVVVCPRANASFNVGLPDIPKMLEYNLKLGIGTDNFMANSPSIFKEMDFIYKIYHVDPKEILKMATVNGAEILGLQNTGLIKEGYIPTFTFIKNGNILKTSKNIAASVVTRLENGDVDSKFLVC</sequence>
<reference evidence="2" key="2">
    <citation type="submission" date="2018-02" db="EMBL/GenBank/DDBJ databases">
        <title>Complete genome sequence of the Methanococcus maripaludis type strain JJ (DSM 2067), a model for selenoprotein synthesis in Archaea.</title>
        <authorList>
            <person name="Poehlein A."/>
            <person name="Heym D."/>
            <person name="Quitzke V."/>
            <person name="Fersch J."/>
            <person name="Daniel R."/>
            <person name="Rother M."/>
        </authorList>
    </citation>
    <scope>NUCLEOTIDE SEQUENCE [LARGE SCALE GENOMIC DNA]</scope>
    <source>
        <strain evidence="2">DSM 2067</strain>
    </source>
</reference>
<dbReference type="SUPFAM" id="SSF51556">
    <property type="entry name" value="Metallo-dependent hydrolases"/>
    <property type="match status" value="1"/>
</dbReference>
<dbReference type="NCBIfam" id="NF005552">
    <property type="entry name" value="PRK07213.1"/>
    <property type="match status" value="1"/>
</dbReference>
<gene>
    <name evidence="2" type="primary">trzA</name>
    <name evidence="3" type="ORF">HNP94_000347</name>
    <name evidence="4" type="ORF">HNP96_000670</name>
    <name evidence="2" type="ORF">MMJJ_14590</name>
</gene>
<dbReference type="InterPro" id="IPR011059">
    <property type="entry name" value="Metal-dep_hydrolase_composite"/>
</dbReference>
<protein>
    <submittedName>
        <fullName evidence="3">Cytosine/adenosine deaminase-related metal-dependent hydrolase</fullName>
    </submittedName>
    <submittedName>
        <fullName evidence="2">S-triazine hydrolase</fullName>
        <ecNumber evidence="2">3.8.1.-</ecNumber>
    </submittedName>
</protein>
<dbReference type="EMBL" id="JACDUO010000001">
    <property type="protein sequence ID" value="MBA2863347.1"/>
    <property type="molecule type" value="Genomic_DNA"/>
</dbReference>
<dbReference type="InterPro" id="IPR006680">
    <property type="entry name" value="Amidohydro-rel"/>
</dbReference>
<evidence type="ECO:0000313" key="7">
    <source>
        <dbReference type="Proteomes" id="UP000590564"/>
    </source>
</evidence>
<dbReference type="Gene3D" id="3.20.20.140">
    <property type="entry name" value="Metal-dependent hydrolases"/>
    <property type="match status" value="1"/>
</dbReference>
<reference evidence="4 7" key="3">
    <citation type="submission" date="2020-08" db="EMBL/GenBank/DDBJ databases">
        <title>Genomic Encyclopedia of Type Strains, Phase IV (KMG-V): Genome sequencing to study the core and pangenomes of soil and plant-associated prokaryotes.</title>
        <authorList>
            <person name="Whitman W."/>
        </authorList>
    </citation>
    <scope>NUCLEOTIDE SEQUENCE [LARGE SCALE GENOMIC DNA]</scope>
    <source>
        <strain evidence="3 6">C13</strain>
        <strain evidence="4 7">D1</strain>
    </source>
</reference>
<evidence type="ECO:0000313" key="2">
    <source>
        <dbReference type="EMBL" id="AVB76837.1"/>
    </source>
</evidence>
<evidence type="ECO:0000259" key="1">
    <source>
        <dbReference type="Pfam" id="PF01979"/>
    </source>
</evidence>
<dbReference type="KEGG" id="mmad:MMJJ_14590"/>
<dbReference type="Pfam" id="PF01979">
    <property type="entry name" value="Amidohydro_1"/>
    <property type="match status" value="1"/>
</dbReference>
<dbReference type="Proteomes" id="UP000567099">
    <property type="component" value="Unassembled WGS sequence"/>
</dbReference>
<feature type="domain" description="Amidohydrolase-related" evidence="1">
    <location>
        <begin position="46"/>
        <end position="364"/>
    </location>
</feature>
<dbReference type="CDD" id="cd01305">
    <property type="entry name" value="archeal_chlorohydrolases"/>
    <property type="match status" value="1"/>
</dbReference>
<dbReference type="RefSeq" id="WP_104838250.1">
    <property type="nucleotide sequence ID" value="NZ_CP026606.1"/>
</dbReference>
<dbReference type="GeneID" id="36102544"/>
<dbReference type="PANTHER" id="PTHR43794:SF5">
    <property type="entry name" value="CHLOROHYDROLASE FAMILY PROTEIN"/>
    <property type="match status" value="1"/>
</dbReference>
<dbReference type="GO" id="GO:0016810">
    <property type="term" value="F:hydrolase activity, acting on carbon-nitrogen (but not peptide) bonds"/>
    <property type="evidence" value="ECO:0007669"/>
    <property type="project" value="InterPro"/>
</dbReference>
<evidence type="ECO:0000313" key="6">
    <source>
        <dbReference type="Proteomes" id="UP000567099"/>
    </source>
</evidence>
<accession>A0A2L1CBV0</accession>
<evidence type="ECO:0000313" key="5">
    <source>
        <dbReference type="Proteomes" id="UP000239462"/>
    </source>
</evidence>
<dbReference type="AlphaFoldDB" id="A0A2L1CBV0"/>
<dbReference type="InterPro" id="IPR050287">
    <property type="entry name" value="MTA/SAH_deaminase"/>
</dbReference>
<reference evidence="5" key="1">
    <citation type="journal article" date="2018" name="Genome Announc.">
        <title>Complete Genome Sequence of the Methanococcus maripaludis Type Strain JJ (DSM 2067), a Model for Selenoprotein Synthesis in Archaea.</title>
        <authorList>
            <person name="Poehlein A."/>
            <person name="Heym D."/>
            <person name="Quitzke V."/>
            <person name="Fersch J."/>
            <person name="Daniel R."/>
            <person name="Rother M."/>
        </authorList>
    </citation>
    <scope>NUCLEOTIDE SEQUENCE [LARGE SCALE GENOMIC DNA]</scope>
    <source>
        <strain evidence="5">DSM 2067</strain>
    </source>
</reference>
<dbReference type="PANTHER" id="PTHR43794">
    <property type="entry name" value="AMINOHYDROLASE SSNA-RELATED"/>
    <property type="match status" value="1"/>
</dbReference>
<organism evidence="2 5">
    <name type="scientific">Methanococcus maripaludis</name>
    <name type="common">Methanococcus deltae</name>
    <dbReference type="NCBI Taxonomy" id="39152"/>
    <lineage>
        <taxon>Archaea</taxon>
        <taxon>Methanobacteriati</taxon>
        <taxon>Methanobacteriota</taxon>
        <taxon>Methanomada group</taxon>
        <taxon>Methanococci</taxon>
        <taxon>Methanococcales</taxon>
        <taxon>Methanococcaceae</taxon>
        <taxon>Methanococcus</taxon>
    </lineage>
</organism>
<evidence type="ECO:0000313" key="4">
    <source>
        <dbReference type="EMBL" id="MBB6496649.1"/>
    </source>
</evidence>
<dbReference type="EC" id="3.8.1.-" evidence="2"/>
<dbReference type="Proteomes" id="UP000590564">
    <property type="component" value="Unassembled WGS sequence"/>
</dbReference>